<accession>A0A914ARU7</accession>
<sequence>MEVKPQNVVAVMFVTVCLVAVVQASRYGHFGEETCQPNEFCLGRRYRNIVQTCACPEEVHEIDGLLVSIPTQCQYDYRKRHFLCRPKVNYEGTDEHGRSPPRQLHIQTFQRFHQQEAIMSKGLHTFGI</sequence>
<reference evidence="2" key="1">
    <citation type="submission" date="2022-11" db="UniProtKB">
        <authorList>
            <consortium name="EnsemblMetazoa"/>
        </authorList>
    </citation>
    <scope>IDENTIFICATION</scope>
</reference>
<name>A0A914ARU7_PATMI</name>
<organism evidence="2 3">
    <name type="scientific">Patiria miniata</name>
    <name type="common">Bat star</name>
    <name type="synonym">Asterina miniata</name>
    <dbReference type="NCBI Taxonomy" id="46514"/>
    <lineage>
        <taxon>Eukaryota</taxon>
        <taxon>Metazoa</taxon>
        <taxon>Echinodermata</taxon>
        <taxon>Eleutherozoa</taxon>
        <taxon>Asterozoa</taxon>
        <taxon>Asteroidea</taxon>
        <taxon>Valvatacea</taxon>
        <taxon>Valvatida</taxon>
        <taxon>Asterinidae</taxon>
        <taxon>Patiria</taxon>
    </lineage>
</organism>
<evidence type="ECO:0000313" key="3">
    <source>
        <dbReference type="Proteomes" id="UP000887568"/>
    </source>
</evidence>
<evidence type="ECO:0008006" key="4">
    <source>
        <dbReference type="Google" id="ProtNLM"/>
    </source>
</evidence>
<evidence type="ECO:0000313" key="2">
    <source>
        <dbReference type="EnsemblMetazoa" id="XP_038066174.1"/>
    </source>
</evidence>
<evidence type="ECO:0000256" key="1">
    <source>
        <dbReference type="SAM" id="SignalP"/>
    </source>
</evidence>
<proteinExistence type="predicted"/>
<keyword evidence="1" id="KW-0732">Signal</keyword>
<protein>
    <recommendedName>
        <fullName evidence="4">Secreted protein</fullName>
    </recommendedName>
</protein>
<dbReference type="RefSeq" id="XP_038066174.1">
    <property type="nucleotide sequence ID" value="XM_038210246.1"/>
</dbReference>
<dbReference type="AlphaFoldDB" id="A0A914ARU7"/>
<feature type="chain" id="PRO_5038007965" description="Secreted protein" evidence="1">
    <location>
        <begin position="25"/>
        <end position="128"/>
    </location>
</feature>
<dbReference type="GeneID" id="119736215"/>
<dbReference type="OMA" id="HQQEAIM"/>
<dbReference type="EnsemblMetazoa" id="XM_038210246.1">
    <property type="protein sequence ID" value="XP_038066174.1"/>
    <property type="gene ID" value="LOC119736215"/>
</dbReference>
<feature type="signal peptide" evidence="1">
    <location>
        <begin position="1"/>
        <end position="24"/>
    </location>
</feature>
<keyword evidence="3" id="KW-1185">Reference proteome</keyword>
<dbReference type="Proteomes" id="UP000887568">
    <property type="component" value="Unplaced"/>
</dbReference>